<reference evidence="2 3" key="1">
    <citation type="submission" date="2019-10" db="EMBL/GenBank/DDBJ databases">
        <authorList>
            <person name="Karimi E."/>
        </authorList>
    </citation>
    <scope>NUCLEOTIDE SEQUENCE [LARGE SCALE GENOMIC DNA]</scope>
    <source>
        <strain evidence="2">Acinetobacter sp. 8BE</strain>
    </source>
</reference>
<dbReference type="Proteomes" id="UP000430404">
    <property type="component" value="Unassembled WGS sequence"/>
</dbReference>
<name>A0A653JZR0_9GAMM</name>
<feature type="transmembrane region" description="Helical" evidence="1">
    <location>
        <begin position="107"/>
        <end position="130"/>
    </location>
</feature>
<proteinExistence type="predicted"/>
<dbReference type="AlphaFoldDB" id="A0A653JZR0"/>
<accession>A0A653JZR0</accession>
<gene>
    <name evidence="2" type="ORF">ACI8B_100008</name>
</gene>
<evidence type="ECO:0000313" key="3">
    <source>
        <dbReference type="Proteomes" id="UP000430404"/>
    </source>
</evidence>
<protein>
    <submittedName>
        <fullName evidence="2">Uncharacterized protein</fullName>
    </submittedName>
</protein>
<evidence type="ECO:0000313" key="2">
    <source>
        <dbReference type="EMBL" id="VXA53762.1"/>
    </source>
</evidence>
<sequence length="131" mass="15286">MSISMLIKDLLVIYLLLSVVLWAIFHQFSARYVNRNEALKSIFYGSLYKNKSMDVANIEAVILSVTFVNIISLFSEKSLKIFFENRKLFYGLDFNSAMSVVEQHKKLWFYIKLSIFFGSTIVISSVMLFWL</sequence>
<dbReference type="EMBL" id="CABWKZ010000002">
    <property type="protein sequence ID" value="VXA53762.1"/>
    <property type="molecule type" value="Genomic_DNA"/>
</dbReference>
<organism evidence="2 3">
    <name type="scientific">Acinetobacter proteolyticus</name>
    <dbReference type="NCBI Taxonomy" id="1776741"/>
    <lineage>
        <taxon>Bacteria</taxon>
        <taxon>Pseudomonadati</taxon>
        <taxon>Pseudomonadota</taxon>
        <taxon>Gammaproteobacteria</taxon>
        <taxon>Moraxellales</taxon>
        <taxon>Moraxellaceae</taxon>
        <taxon>Acinetobacter</taxon>
    </lineage>
</organism>
<evidence type="ECO:0000256" key="1">
    <source>
        <dbReference type="SAM" id="Phobius"/>
    </source>
</evidence>
<keyword evidence="1" id="KW-1133">Transmembrane helix</keyword>
<keyword evidence="1" id="KW-0472">Membrane</keyword>
<keyword evidence="1" id="KW-0812">Transmembrane</keyword>